<dbReference type="Proteomes" id="UP000193920">
    <property type="component" value="Unassembled WGS sequence"/>
</dbReference>
<reference evidence="2 3" key="1">
    <citation type="submission" date="2016-08" db="EMBL/GenBank/DDBJ databases">
        <title>A Parts List for Fungal Cellulosomes Revealed by Comparative Genomics.</title>
        <authorList>
            <consortium name="DOE Joint Genome Institute"/>
            <person name="Haitjema C.H."/>
            <person name="Gilmore S.P."/>
            <person name="Henske J.K."/>
            <person name="Solomon K.V."/>
            <person name="De Groot R."/>
            <person name="Kuo A."/>
            <person name="Mondo S.J."/>
            <person name="Salamov A.A."/>
            <person name="Labutti K."/>
            <person name="Zhao Z."/>
            <person name="Chiniquy J."/>
            <person name="Barry K."/>
            <person name="Brewer H.M."/>
            <person name="Purvine S.O."/>
            <person name="Wright A.T."/>
            <person name="Boxma B."/>
            <person name="Van Alen T."/>
            <person name="Hackstein J.H."/>
            <person name="Baker S.E."/>
            <person name="Grigoriev I.V."/>
            <person name="O'Malley M.A."/>
        </authorList>
    </citation>
    <scope>NUCLEOTIDE SEQUENCE [LARGE SCALE GENOMIC DNA]</scope>
    <source>
        <strain evidence="2 3">G1</strain>
    </source>
</reference>
<evidence type="ECO:0000313" key="3">
    <source>
        <dbReference type="Proteomes" id="UP000193920"/>
    </source>
</evidence>
<gene>
    <name evidence="2" type="ORF">LY90DRAFT_664886</name>
</gene>
<evidence type="ECO:0000259" key="1">
    <source>
        <dbReference type="PROSITE" id="PS50097"/>
    </source>
</evidence>
<sequence length="203" mass="23665">MARVINNIYSQLPSPPLSPLYNEDFNIDLCGCNEEIKKVQENSKIRIESQVKVTQEDLIRAKYIEMMEEGIEDSESGEKIPYPYIIKKLHSIGKCVINKKTKDALPLRVYEAGKEIYEDFWVHPIFLSSQSYQFFKLFEEVKTKQEQGIIEIEVPSIKAFAFVLYYMYTGDLSKLLEIAKLDESYCKGIMESIQYLEINITKF</sequence>
<keyword evidence="3" id="KW-1185">Reference proteome</keyword>
<dbReference type="InterPro" id="IPR011333">
    <property type="entry name" value="SKP1/BTB/POZ_sf"/>
</dbReference>
<protein>
    <recommendedName>
        <fullName evidence="1">BTB domain-containing protein</fullName>
    </recommendedName>
</protein>
<dbReference type="SUPFAM" id="SSF54695">
    <property type="entry name" value="POZ domain"/>
    <property type="match status" value="1"/>
</dbReference>
<evidence type="ECO:0000313" key="2">
    <source>
        <dbReference type="EMBL" id="ORY78706.1"/>
    </source>
</evidence>
<dbReference type="EMBL" id="MCOG01000016">
    <property type="protein sequence ID" value="ORY78706.1"/>
    <property type="molecule type" value="Genomic_DNA"/>
</dbReference>
<dbReference type="Gene3D" id="3.30.710.10">
    <property type="entry name" value="Potassium Channel Kv1.1, Chain A"/>
    <property type="match status" value="1"/>
</dbReference>
<name>A0A1Y2F5T7_9FUNG</name>
<dbReference type="Pfam" id="PF00651">
    <property type="entry name" value="BTB"/>
    <property type="match status" value="1"/>
</dbReference>
<dbReference type="AlphaFoldDB" id="A0A1Y2F5T7"/>
<feature type="domain" description="BTB" evidence="1">
    <location>
        <begin position="103"/>
        <end position="173"/>
    </location>
</feature>
<dbReference type="PROSITE" id="PS50097">
    <property type="entry name" value="BTB"/>
    <property type="match status" value="1"/>
</dbReference>
<accession>A0A1Y2F5T7</accession>
<organism evidence="2 3">
    <name type="scientific">Neocallimastix californiae</name>
    <dbReference type="NCBI Taxonomy" id="1754190"/>
    <lineage>
        <taxon>Eukaryota</taxon>
        <taxon>Fungi</taxon>
        <taxon>Fungi incertae sedis</taxon>
        <taxon>Chytridiomycota</taxon>
        <taxon>Chytridiomycota incertae sedis</taxon>
        <taxon>Neocallimastigomycetes</taxon>
        <taxon>Neocallimastigales</taxon>
        <taxon>Neocallimastigaceae</taxon>
        <taxon>Neocallimastix</taxon>
    </lineage>
</organism>
<dbReference type="InterPro" id="IPR000210">
    <property type="entry name" value="BTB/POZ_dom"/>
</dbReference>
<dbReference type="CDD" id="cd18186">
    <property type="entry name" value="BTB_POZ_ZBTB_KLHL-like"/>
    <property type="match status" value="1"/>
</dbReference>
<comment type="caution">
    <text evidence="2">The sequence shown here is derived from an EMBL/GenBank/DDBJ whole genome shotgun (WGS) entry which is preliminary data.</text>
</comment>
<proteinExistence type="predicted"/>